<dbReference type="SUPFAM" id="SSF52540">
    <property type="entry name" value="P-loop containing nucleoside triphosphate hydrolases"/>
    <property type="match status" value="1"/>
</dbReference>
<dbReference type="GO" id="GO:0003924">
    <property type="term" value="F:GTPase activity"/>
    <property type="evidence" value="ECO:0007669"/>
    <property type="project" value="InterPro"/>
</dbReference>
<evidence type="ECO:0000313" key="4">
    <source>
        <dbReference type="Proteomes" id="UP000614350"/>
    </source>
</evidence>
<dbReference type="PRINTS" id="PR00449">
    <property type="entry name" value="RASTRNSFRMNG"/>
</dbReference>
<gene>
    <name evidence="3" type="ORF">HZH66_008320</name>
</gene>
<dbReference type="PROSITE" id="PS51421">
    <property type="entry name" value="RAS"/>
    <property type="match status" value="1"/>
</dbReference>
<proteinExistence type="inferred from homology"/>
<dbReference type="EMBL" id="JACSEA010000008">
    <property type="protein sequence ID" value="KAF7395146.1"/>
    <property type="molecule type" value="Genomic_DNA"/>
</dbReference>
<name>A0A834K0V2_VESVU</name>
<organism evidence="3 4">
    <name type="scientific">Vespula vulgaris</name>
    <name type="common">Yellow jacket</name>
    <name type="synonym">Wasp</name>
    <dbReference type="NCBI Taxonomy" id="7454"/>
    <lineage>
        <taxon>Eukaryota</taxon>
        <taxon>Metazoa</taxon>
        <taxon>Ecdysozoa</taxon>
        <taxon>Arthropoda</taxon>
        <taxon>Hexapoda</taxon>
        <taxon>Insecta</taxon>
        <taxon>Pterygota</taxon>
        <taxon>Neoptera</taxon>
        <taxon>Endopterygota</taxon>
        <taxon>Hymenoptera</taxon>
        <taxon>Apocrita</taxon>
        <taxon>Aculeata</taxon>
        <taxon>Vespoidea</taxon>
        <taxon>Vespidae</taxon>
        <taxon>Vespinae</taxon>
        <taxon>Vespula</taxon>
    </lineage>
</organism>
<dbReference type="FunFam" id="3.40.50.300:FF:001447">
    <property type="entry name" value="Ras-related protein Rab-1B"/>
    <property type="match status" value="1"/>
</dbReference>
<dbReference type="Proteomes" id="UP000614350">
    <property type="component" value="Unassembled WGS sequence"/>
</dbReference>
<sequence>MDLMACYGCYGTLMDLTACYGRYGDVTDVTDVAACYGRYGTLMDLTACYGRYGDVTDVTDVRRTFDRRYGCSNKVWDTAGEERFKSMAPMYYRNANAAMLVFDVTRYNSFTAIKNWVTELKRNVEEQMVLTVIGNKSDLFNDREVDSEEGRFYATKIGATYHETSVLHNDGIENVFLAIAKGLIDLSSGNTQIISSLRISDSNSFGFNNSGIIPYCQCNNVLRI</sequence>
<dbReference type="Gene3D" id="3.40.50.300">
    <property type="entry name" value="P-loop containing nucleotide triphosphate hydrolases"/>
    <property type="match status" value="1"/>
</dbReference>
<dbReference type="SMART" id="SM00174">
    <property type="entry name" value="RHO"/>
    <property type="match status" value="1"/>
</dbReference>
<dbReference type="SMART" id="SM00173">
    <property type="entry name" value="RAS"/>
    <property type="match status" value="1"/>
</dbReference>
<dbReference type="AlphaFoldDB" id="A0A834K0V2"/>
<dbReference type="PROSITE" id="PS51419">
    <property type="entry name" value="RAB"/>
    <property type="match status" value="1"/>
</dbReference>
<dbReference type="PANTHER" id="PTHR47978">
    <property type="match status" value="1"/>
</dbReference>
<dbReference type="InterPro" id="IPR001806">
    <property type="entry name" value="Small_GTPase"/>
</dbReference>
<dbReference type="SMART" id="SM00175">
    <property type="entry name" value="RAB"/>
    <property type="match status" value="1"/>
</dbReference>
<dbReference type="InterPro" id="IPR005225">
    <property type="entry name" value="Small_GTP-bd"/>
</dbReference>
<keyword evidence="4" id="KW-1185">Reference proteome</keyword>
<keyword evidence="2" id="KW-0547">Nucleotide-binding</keyword>
<dbReference type="Pfam" id="PF00071">
    <property type="entry name" value="Ras"/>
    <property type="match status" value="1"/>
</dbReference>
<accession>A0A834K0V2</accession>
<evidence type="ECO:0000256" key="1">
    <source>
        <dbReference type="ARBA" id="ARBA00006270"/>
    </source>
</evidence>
<evidence type="ECO:0000256" key="2">
    <source>
        <dbReference type="ARBA" id="ARBA00022741"/>
    </source>
</evidence>
<dbReference type="GO" id="GO:0005525">
    <property type="term" value="F:GTP binding"/>
    <property type="evidence" value="ECO:0007669"/>
    <property type="project" value="InterPro"/>
</dbReference>
<comment type="caution">
    <text evidence="3">The sequence shown here is derived from an EMBL/GenBank/DDBJ whole genome shotgun (WGS) entry which is preliminary data.</text>
</comment>
<reference evidence="3" key="1">
    <citation type="journal article" date="2020" name="G3 (Bethesda)">
        <title>High-Quality Assemblies for Three Invasive Social Wasps from the &lt;i&gt;Vespula&lt;/i&gt; Genus.</title>
        <authorList>
            <person name="Harrop T.W.R."/>
            <person name="Guhlin J."/>
            <person name="McLaughlin G.M."/>
            <person name="Permina E."/>
            <person name="Stockwell P."/>
            <person name="Gilligan J."/>
            <person name="Le Lec M.F."/>
            <person name="Gruber M.A.M."/>
            <person name="Quinn O."/>
            <person name="Lovegrove M."/>
            <person name="Duncan E.J."/>
            <person name="Remnant E.J."/>
            <person name="Van Eeckhoven J."/>
            <person name="Graham B."/>
            <person name="Knapp R.A."/>
            <person name="Langford K.W."/>
            <person name="Kronenberg Z."/>
            <person name="Press M.O."/>
            <person name="Eacker S.M."/>
            <person name="Wilson-Rankin E.E."/>
            <person name="Purcell J."/>
            <person name="Lester P.J."/>
            <person name="Dearden P.K."/>
        </authorList>
    </citation>
    <scope>NUCLEOTIDE SEQUENCE</scope>
    <source>
        <strain evidence="3">Marl-1</strain>
    </source>
</reference>
<dbReference type="NCBIfam" id="TIGR00231">
    <property type="entry name" value="small_GTP"/>
    <property type="match status" value="1"/>
</dbReference>
<evidence type="ECO:0000313" key="3">
    <source>
        <dbReference type="EMBL" id="KAF7395146.1"/>
    </source>
</evidence>
<protein>
    <submittedName>
        <fullName evidence="3">Uncharacterized protein</fullName>
    </submittedName>
</protein>
<comment type="similarity">
    <text evidence="1">Belongs to the small GTPase superfamily. Rab family.</text>
</comment>
<dbReference type="InterPro" id="IPR027417">
    <property type="entry name" value="P-loop_NTPase"/>
</dbReference>